<accession>A0A1Y2STV0</accession>
<dbReference type="RefSeq" id="WP_086106164.1">
    <property type="nucleotide sequence ID" value="NZ_NEKB01000009.1"/>
</dbReference>
<comment type="caution">
    <text evidence="2">The sequence shown here is derived from an EMBL/GenBank/DDBJ whole genome shotgun (WGS) entry which is preliminary data.</text>
</comment>
<feature type="transmembrane region" description="Helical" evidence="1">
    <location>
        <begin position="206"/>
        <end position="226"/>
    </location>
</feature>
<feature type="transmembrane region" description="Helical" evidence="1">
    <location>
        <begin position="141"/>
        <end position="160"/>
    </location>
</feature>
<dbReference type="STRING" id="1160091.B9T39_02010"/>
<evidence type="ECO:0008006" key="4">
    <source>
        <dbReference type="Google" id="ProtNLM"/>
    </source>
</evidence>
<feature type="transmembrane region" description="Helical" evidence="1">
    <location>
        <begin position="172"/>
        <end position="194"/>
    </location>
</feature>
<evidence type="ECO:0000313" key="3">
    <source>
        <dbReference type="Proteomes" id="UP000243540"/>
    </source>
</evidence>
<gene>
    <name evidence="2" type="ORF">B9T39_02010</name>
</gene>
<organism evidence="2 3">
    <name type="scientific">Alloscardovia macacae</name>
    <dbReference type="NCBI Taxonomy" id="1160091"/>
    <lineage>
        <taxon>Bacteria</taxon>
        <taxon>Bacillati</taxon>
        <taxon>Actinomycetota</taxon>
        <taxon>Actinomycetes</taxon>
        <taxon>Bifidobacteriales</taxon>
        <taxon>Bifidobacteriaceae</taxon>
        <taxon>Alloscardovia</taxon>
    </lineage>
</organism>
<dbReference type="AlphaFoldDB" id="A0A1Y2STV0"/>
<dbReference type="OrthoDB" id="3260785at2"/>
<sequence>MGTMIINMLNAIGEGVNNDIVKDLFTLPSAYNPQVYQTTLAIANLAVKPIATVVLSIMMLLELQKAARKADGQRDAGTRLVFIVLLKTAFLFAIAANTDTILNAIVEVTHQVMTAIQNAAPLSNVAGGQKLGDSMADAVNAAGFFGQIPLLIILLIPFIASQAAVVTARVVIILRFVTLYALTAFHPFPLMFIVHDDTRQWGINYFRQYAIASFEAVTIYVSLLIYRAFLPSLTHAAAFKPGDDINAWAVGNFVNLLLASVVLMMISTTASGVAKKLFGGE</sequence>
<reference evidence="2 3" key="1">
    <citation type="submission" date="2017-04" db="EMBL/GenBank/DDBJ databases">
        <title>Draft genome sequences of Alloscardovia macacae UMA81211 and UMA81212 isolated from the feces of a rhesus macaque (Macaca mulatta).</title>
        <authorList>
            <person name="Albert K."/>
            <person name="Sela D.A."/>
        </authorList>
    </citation>
    <scope>NUCLEOTIDE SEQUENCE [LARGE SCALE GENOMIC DNA]</scope>
    <source>
        <strain evidence="2 3">UMA81212</strain>
    </source>
</reference>
<feature type="transmembrane region" description="Helical" evidence="1">
    <location>
        <begin position="35"/>
        <end position="60"/>
    </location>
</feature>
<dbReference type="InterPro" id="IPR045798">
    <property type="entry name" value="TrbL_Firmicutes"/>
</dbReference>
<evidence type="ECO:0000313" key="2">
    <source>
        <dbReference type="EMBL" id="OTA29877.1"/>
    </source>
</evidence>
<keyword evidence="1" id="KW-0812">Transmembrane</keyword>
<dbReference type="GO" id="GO:0030255">
    <property type="term" value="P:protein secretion by the type IV secretion system"/>
    <property type="evidence" value="ECO:0007669"/>
    <property type="project" value="InterPro"/>
</dbReference>
<evidence type="ECO:0000256" key="1">
    <source>
        <dbReference type="SAM" id="Phobius"/>
    </source>
</evidence>
<dbReference type="EMBL" id="NEKC01000003">
    <property type="protein sequence ID" value="OTA29877.1"/>
    <property type="molecule type" value="Genomic_DNA"/>
</dbReference>
<proteinExistence type="predicted"/>
<feature type="transmembrane region" description="Helical" evidence="1">
    <location>
        <begin position="80"/>
        <end position="98"/>
    </location>
</feature>
<keyword evidence="1" id="KW-0472">Membrane</keyword>
<feature type="transmembrane region" description="Helical" evidence="1">
    <location>
        <begin position="247"/>
        <end position="266"/>
    </location>
</feature>
<protein>
    <recommendedName>
        <fullName evidence="4">TrbL/VirB6 plasmid conjugal transfer protein</fullName>
    </recommendedName>
</protein>
<keyword evidence="1" id="KW-1133">Transmembrane helix</keyword>
<name>A0A1Y2STV0_9BIFI</name>
<dbReference type="Pfam" id="PF19478">
    <property type="entry name" value="TrbL_2"/>
    <property type="match status" value="1"/>
</dbReference>
<dbReference type="Proteomes" id="UP000243540">
    <property type="component" value="Unassembled WGS sequence"/>
</dbReference>